<protein>
    <recommendedName>
        <fullName evidence="4">FMP27 GFWDK domain-containing protein</fullName>
    </recommendedName>
</protein>
<keyword evidence="2" id="KW-0812">Transmembrane</keyword>
<feature type="compositionally biased region" description="Polar residues" evidence="1">
    <location>
        <begin position="655"/>
        <end position="664"/>
    </location>
</feature>
<feature type="region of interest" description="Disordered" evidence="1">
    <location>
        <begin position="294"/>
        <end position="315"/>
    </location>
</feature>
<feature type="region of interest" description="Disordered" evidence="1">
    <location>
        <begin position="73"/>
        <end position="134"/>
    </location>
</feature>
<sequence>MIMSSSQISLVSFTVFLLYYQTVLGYILSILIRFLLRNGILRLVRTRQKEVTRAKRQHRQNLNHRRRLFNIQRPKLKWPRQKRTNDTSSANGDDRNNNNNINNSASPNTIENVNANANEPDGESVNTNESSWRDDGPCHHVWKLETDYQALFSMGRSLLSFRHSRKEYINRHRSKRHKESEENEGRHNSHDHNDDDDDDDGDGGKHRKDDNNHNDDDTFDSKSISMEDGVGINDSAIIMGVTVDISRCCIKSVNLAPFVGVAGLMNDRCRTFLLALSLRNTEFRCRLGFTIKDDGDGDGDGDGGKKRGNSVSNNEYHEDEGLMEVEFDLAITLDTIRLHLFSQGLFLVIFRQLQMILSVTKEWFQKRRQQQQQQQQQQRFPTNNNSAEMGVQIPQEIVTPSFDDISILGGLSQSGESTSSTFTTSTRSLNTRASSSPFYMLNKIIGGVEIHGLTISSRAIFRENDAGSARTRTCTRSNEDSSSADKDASDEHANLPADRSRTTLTRDNTCATWSLQIKKVFATLETLKDEDSGTAVHTGQSTLSMGIERLATSLVVQKEKEVVANKGGAKNNPGHCIIIRSLQAAISIHSDDDDMSKKHASIRIEDSVTEETKGGVVEILSSYEQILNLSQLAEWVRPMIDMVQLMKEKSMISRLQLQSRQNGHGQKKKKERRARSNSNPNSFVVDDVYINAGAVVSLKNDGLVYPESCNSERERDSTSLNHIRGIQIGSRIQVTKSQSRIHLMLSETFVIQLSNSSYKEEEFSNILNLDRFELDTSIVQLENGLDTAQSDIGNSSHSQQYVSTEQEIIIGNLEIGMDEGECTENILLLILYSLQAVSSMAPAKHTKEGKGSGEKHRTRTGTPKISISLETCDVNVALRSKEKGEWSSPVVFSAKANSFSMNILPRLNQDKDISLRVSHIEASTIFLPHRALPTYNRCVEELGIGMKSEEIPDSDKNVDKMAQFQVTASDLSVSVASSSALQTQGIVVQVSDIVLKEFFNYSLRDGSFCYANDLLSINGELEVAIKKSSKEPYILQSIDVQTRGAKLQIMWSTAIQWFIFSVIKRSENLFEFYMAKILSKKKLKSKKKQVLTTVHVEVNQTIVQVRAILSGGSIVDLLVRDIIVSVTKDLTATWDKPDITFNSGRTELNLNESNYTVASFDSVRYFNGIRRATKDEIDSYCAKRLSTIELREEIVTARCGAPIVELVDIRAGENTTIDLPPLLHLGKIIEDINNTVSGLQKSRLTRPREKEKKKYQLMDISMTIPTLNANFLENDDRKVGVLRHLGRYAMHRDGLLNRWKFYLKGFDVKIKRHTPPDVTQNQIRKMDEDTSRLFAYGPMIQGGVFDIHIKRVINTLHPLNLATPLGDITNWQIKGLIYLAPLSPEMKGLVGGKEFCVPVKCHHSNSQSLKSSNTQCSCDHATINTSRNIPVKIYHDLAISSDEVHSTYGDILMPSISPLMNIIQRLIPKPPLIDPREIQIVNETPDLDWWDNLRFQFHGSLKWSMEKMSFRWLLDSATRYDWAIFLTSKKFVLSYSTGLASLEMDSAVISLPDLSYHMLEIKPPHSACQILSQYFDTSKPGFRPKRHPLVLFPTFRTQFSFNWEVSSSLGNHSSNHHNVYIIDDSSIDASGSDRFEHFRSNGWEILWNFQLSRDPLYSPWIALRGDVLPWITHKSPRIGSDPSAENEGPDPLPKVNGIKVNVDISPLNIGVWFDERSDTQTPVPDSALEGIYLQVPQLTYDLSCGKHCIDLSGNIHAALLELTSNKSTSLETKTTLLPEFKWLPKHYPGSFAEINNKHSLSLFDTLQLSTKQTRSLDYLLTVDQIKIMDKALDDVKRKPDQDSLQDDDDFFEIESKKREAPWTVLVAGMRLLWTVEIRDSVVAIVKDVLFAINFMQVNSRGTPQLLESEPKNNVNIDNTSQTMEDATDEEAVNTSDQTDHHHIDIVPIELSHDDKPKSHLDYLLSQNEEVEHKPSTISSPSVSSPTVRSSNPEFSTGGAFGSTSKGRDSAPLLDETIPTFDLHLSNPQIQFHSETTGGSIIIGICGAYIEGHKYANLFATDKVIENDDLGLETLLRRTNFIYTLDRLQLFSISNNVDVDVGLQWLHYDERGAKGNEEVYSKKECDEIDDSTLAINDSLESLSLGEKSLPEVSIAPVQEDQYKTRIMSERSAMFPKELEIFDTREFGLPSLCELIMEPSTFKTRQEFHRPPIDLTKEELAEVIDQNLVSPFLASSEKSLAIDSIEMFLDELSFNLDSGQFSTTLDVIRNVILEPMKPRQERYYQVKDKQINSITDCEEGSKSAENSTKPLEQFQLEKALNQLREGSHKNAKRCRENLRSLANSFLADIEENQLTKNGPSSRRIEYMLCKAKWKIAGPDTNDAEINFTGFKGIHDFKADGSVNSQISLEDLHITSGKYSEDAKEFDDPSIIVKTALGVDLSPCQRCGLNFNRSTNEVHSCAFHPGKYQGYGEGSAMFWSCCQATDKSARGCKSRPHTGRERAVALQFDALPRKIDGLTMYKILEGNMYPGMPYKIIVQLTKSTVKSFMKYFLGSPDDVTKGLSGGESSESLGSNLNPGIALVERDGEPSARKFLLFGSRNSKAGNENRNTSLTALGENSDSDKKKETPKGEICFLKNWRLGDLNICLSVAGFGKVVDLSDLNLVVSSFQRAYKIGSADYLARKLIAHLLKSVVLNSHELLKVKFGGKGMKQGSDQRSALQALEDGDESDEEAADLLFTHTITKKKRKRLFGHKNRN</sequence>
<feature type="compositionally biased region" description="Basic and acidic residues" evidence="1">
    <location>
        <begin position="178"/>
        <end position="193"/>
    </location>
</feature>
<feature type="region of interest" description="Disordered" evidence="1">
    <location>
        <begin position="655"/>
        <end position="680"/>
    </location>
</feature>
<feature type="compositionally biased region" description="Basic and acidic residues" evidence="1">
    <location>
        <begin position="202"/>
        <end position="220"/>
    </location>
</feature>
<dbReference type="PANTHER" id="PTHR15678:SF6">
    <property type="entry name" value="BRIDGE-LIKE LIPID TRANSFER PROTEIN FAMILY MEMBER 2"/>
    <property type="match status" value="1"/>
</dbReference>
<dbReference type="EMBL" id="HBIO01018818">
    <property type="protein sequence ID" value="CAE0469620.1"/>
    <property type="molecule type" value="Transcribed_RNA"/>
</dbReference>
<organism evidence="3">
    <name type="scientific">Chaetoceros debilis</name>
    <dbReference type="NCBI Taxonomy" id="122233"/>
    <lineage>
        <taxon>Eukaryota</taxon>
        <taxon>Sar</taxon>
        <taxon>Stramenopiles</taxon>
        <taxon>Ochrophyta</taxon>
        <taxon>Bacillariophyta</taxon>
        <taxon>Coscinodiscophyceae</taxon>
        <taxon>Chaetocerotophycidae</taxon>
        <taxon>Chaetocerotales</taxon>
        <taxon>Chaetocerotaceae</taxon>
        <taxon>Chaetoceros</taxon>
    </lineage>
</organism>
<feature type="compositionally biased region" description="Low complexity" evidence="1">
    <location>
        <begin position="1975"/>
        <end position="1992"/>
    </location>
</feature>
<proteinExistence type="predicted"/>
<name>A0A7S3Q8W6_9STRA</name>
<gene>
    <name evidence="3" type="ORF">CDEB00056_LOCUS14473</name>
</gene>
<feature type="region of interest" description="Disordered" evidence="1">
    <location>
        <begin position="466"/>
        <end position="501"/>
    </location>
</feature>
<keyword evidence="2" id="KW-1133">Transmembrane helix</keyword>
<feature type="region of interest" description="Disordered" evidence="1">
    <location>
        <begin position="2603"/>
        <end position="2625"/>
    </location>
</feature>
<feature type="compositionally biased region" description="Basic residues" evidence="1">
    <location>
        <begin position="73"/>
        <end position="82"/>
    </location>
</feature>
<evidence type="ECO:0000256" key="1">
    <source>
        <dbReference type="SAM" id="MobiDB-lite"/>
    </source>
</evidence>
<evidence type="ECO:0008006" key="4">
    <source>
        <dbReference type="Google" id="ProtNLM"/>
    </source>
</evidence>
<feature type="compositionally biased region" description="Basic residues" evidence="1">
    <location>
        <begin position="665"/>
        <end position="675"/>
    </location>
</feature>
<feature type="compositionally biased region" description="Polar residues" evidence="1">
    <location>
        <begin position="2603"/>
        <end position="2616"/>
    </location>
</feature>
<feature type="region of interest" description="Disordered" evidence="1">
    <location>
        <begin position="1968"/>
        <end position="2012"/>
    </location>
</feature>
<reference evidence="3" key="1">
    <citation type="submission" date="2021-01" db="EMBL/GenBank/DDBJ databases">
        <authorList>
            <person name="Corre E."/>
            <person name="Pelletier E."/>
            <person name="Niang G."/>
            <person name="Scheremetjew M."/>
            <person name="Finn R."/>
            <person name="Kale V."/>
            <person name="Holt S."/>
            <person name="Cochrane G."/>
            <person name="Meng A."/>
            <person name="Brown T."/>
            <person name="Cohen L."/>
        </authorList>
    </citation>
    <scope>NUCLEOTIDE SEQUENCE</scope>
    <source>
        <strain evidence="3">MM31A-1</strain>
    </source>
</reference>
<dbReference type="PANTHER" id="PTHR15678">
    <property type="entry name" value="ANTIGEN MLAA-22-RELATED"/>
    <property type="match status" value="1"/>
</dbReference>
<feature type="compositionally biased region" description="Basic and acidic residues" evidence="1">
    <location>
        <begin position="477"/>
        <end position="501"/>
    </location>
</feature>
<feature type="transmembrane region" description="Helical" evidence="2">
    <location>
        <begin position="12"/>
        <end position="36"/>
    </location>
</feature>
<evidence type="ECO:0000313" key="3">
    <source>
        <dbReference type="EMBL" id="CAE0469620.1"/>
    </source>
</evidence>
<accession>A0A7S3Q8W6</accession>
<dbReference type="InterPro" id="IPR045167">
    <property type="entry name" value="Hobbit"/>
</dbReference>
<feature type="compositionally biased region" description="Low complexity" evidence="1">
    <location>
        <begin position="97"/>
        <end position="108"/>
    </location>
</feature>
<keyword evidence="2" id="KW-0472">Membrane</keyword>
<evidence type="ECO:0000256" key="2">
    <source>
        <dbReference type="SAM" id="Phobius"/>
    </source>
</evidence>
<feature type="region of interest" description="Disordered" evidence="1">
    <location>
        <begin position="170"/>
        <end position="225"/>
    </location>
</feature>